<dbReference type="SUPFAM" id="SSF46689">
    <property type="entry name" value="Homeodomain-like"/>
    <property type="match status" value="1"/>
</dbReference>
<dbReference type="EMBL" id="CALBWS010000009">
    <property type="protein sequence ID" value="CAH2714699.1"/>
    <property type="molecule type" value="Genomic_DNA"/>
</dbReference>
<proteinExistence type="predicted"/>
<evidence type="ECO:0000256" key="2">
    <source>
        <dbReference type="ARBA" id="ARBA00023125"/>
    </source>
</evidence>
<evidence type="ECO:0000313" key="6">
    <source>
        <dbReference type="Proteomes" id="UP000838308"/>
    </source>
</evidence>
<dbReference type="Gene3D" id="1.10.357.10">
    <property type="entry name" value="Tetracycline Repressor, domain 2"/>
    <property type="match status" value="1"/>
</dbReference>
<dbReference type="Proteomes" id="UP000838308">
    <property type="component" value="Unassembled WGS sequence"/>
</dbReference>
<comment type="caution">
    <text evidence="5">The sequence shown here is derived from an EMBL/GenBank/DDBJ whole genome shotgun (WGS) entry which is preliminary data.</text>
</comment>
<dbReference type="PROSITE" id="PS50977">
    <property type="entry name" value="HTH_TETR_2"/>
    <property type="match status" value="1"/>
</dbReference>
<protein>
    <submittedName>
        <fullName evidence="5">HTH-type transcriptional regulator YvdT</fullName>
    </submittedName>
</protein>
<sequence>MESKHDGKYNKILNAAIEVISEKGLDKTSISDIVKRAGVAQGTFYLYFSSKKALIPAIADNLLTITLEGIKEKIQGKENFWNVLEIVIDETFNITDEYKDVIVLCYSGLAIDYSLEKWEAIYQTYYYWLEEIITNAINRKEIISDINVKWTARIIISLVENAAERYFISYEQDDAQEVYKTELFNFLKRSLFKT</sequence>
<dbReference type="InterPro" id="IPR050624">
    <property type="entry name" value="HTH-type_Tx_Regulator"/>
</dbReference>
<dbReference type="PRINTS" id="PR00455">
    <property type="entry name" value="HTHTETR"/>
</dbReference>
<dbReference type="InterPro" id="IPR009057">
    <property type="entry name" value="Homeodomain-like_sf"/>
</dbReference>
<gene>
    <name evidence="5" type="primary">yvdT</name>
    <name evidence="5" type="ORF">BACCIP111895_01875</name>
</gene>
<dbReference type="Pfam" id="PF00440">
    <property type="entry name" value="TetR_N"/>
    <property type="match status" value="1"/>
</dbReference>
<organism evidence="5 6">
    <name type="scientific">Neobacillus rhizosphaerae</name>
    <dbReference type="NCBI Taxonomy" id="2880965"/>
    <lineage>
        <taxon>Bacteria</taxon>
        <taxon>Bacillati</taxon>
        <taxon>Bacillota</taxon>
        <taxon>Bacilli</taxon>
        <taxon>Bacillales</taxon>
        <taxon>Bacillaceae</taxon>
        <taxon>Neobacillus</taxon>
    </lineage>
</organism>
<accession>A0ABM9EQ20</accession>
<evidence type="ECO:0000256" key="1">
    <source>
        <dbReference type="ARBA" id="ARBA00022491"/>
    </source>
</evidence>
<dbReference type="RefSeq" id="WP_248735011.1">
    <property type="nucleotide sequence ID" value="NZ_CALBWS010000009.1"/>
</dbReference>
<dbReference type="InterPro" id="IPR023772">
    <property type="entry name" value="DNA-bd_HTH_TetR-type_CS"/>
</dbReference>
<dbReference type="PANTHER" id="PTHR43479">
    <property type="entry name" value="ACREF/ENVCD OPERON REPRESSOR-RELATED"/>
    <property type="match status" value="1"/>
</dbReference>
<dbReference type="PROSITE" id="PS01081">
    <property type="entry name" value="HTH_TETR_1"/>
    <property type="match status" value="1"/>
</dbReference>
<keyword evidence="2 3" id="KW-0238">DNA-binding</keyword>
<evidence type="ECO:0000259" key="4">
    <source>
        <dbReference type="PROSITE" id="PS50977"/>
    </source>
</evidence>
<evidence type="ECO:0000256" key="3">
    <source>
        <dbReference type="PROSITE-ProRule" id="PRU00335"/>
    </source>
</evidence>
<evidence type="ECO:0000313" key="5">
    <source>
        <dbReference type="EMBL" id="CAH2714699.1"/>
    </source>
</evidence>
<feature type="domain" description="HTH tetR-type" evidence="4">
    <location>
        <begin position="6"/>
        <end position="66"/>
    </location>
</feature>
<name>A0ABM9EQ20_9BACI</name>
<dbReference type="PANTHER" id="PTHR43479:SF8">
    <property type="entry name" value="TRANSCRIPTIONAL REGULATOR, TETR FAMILY"/>
    <property type="match status" value="1"/>
</dbReference>
<dbReference type="InterPro" id="IPR001647">
    <property type="entry name" value="HTH_TetR"/>
</dbReference>
<feature type="DNA-binding region" description="H-T-H motif" evidence="3">
    <location>
        <begin position="29"/>
        <end position="48"/>
    </location>
</feature>
<keyword evidence="6" id="KW-1185">Reference proteome</keyword>
<reference evidence="5" key="1">
    <citation type="submission" date="2022-04" db="EMBL/GenBank/DDBJ databases">
        <authorList>
            <person name="Criscuolo A."/>
        </authorList>
    </citation>
    <scope>NUCLEOTIDE SEQUENCE</scope>
    <source>
        <strain evidence="5">CIP111895</strain>
    </source>
</reference>
<dbReference type="Pfam" id="PF17934">
    <property type="entry name" value="TetR_C_26"/>
    <property type="match status" value="1"/>
</dbReference>
<dbReference type="InterPro" id="IPR041603">
    <property type="entry name" value="YvdT_C"/>
</dbReference>
<dbReference type="InterPro" id="IPR036271">
    <property type="entry name" value="Tet_transcr_reg_TetR-rel_C_sf"/>
</dbReference>
<keyword evidence="1" id="KW-0678">Repressor</keyword>
<dbReference type="SUPFAM" id="SSF48498">
    <property type="entry name" value="Tetracyclin repressor-like, C-terminal domain"/>
    <property type="match status" value="1"/>
</dbReference>